<dbReference type="InterPro" id="IPR052156">
    <property type="entry name" value="BCAA_Transport_ATP-bd_LivF"/>
</dbReference>
<comment type="similarity">
    <text evidence="1">Belongs to the ABC transporter superfamily.</text>
</comment>
<dbReference type="SUPFAM" id="SSF52540">
    <property type="entry name" value="P-loop containing nucleoside triphosphate hydrolases"/>
    <property type="match status" value="1"/>
</dbReference>
<dbReference type="Proteomes" id="UP000233766">
    <property type="component" value="Unassembled WGS sequence"/>
</dbReference>
<dbReference type="GO" id="GO:0016887">
    <property type="term" value="F:ATP hydrolysis activity"/>
    <property type="evidence" value="ECO:0007669"/>
    <property type="project" value="InterPro"/>
</dbReference>
<dbReference type="AlphaFoldDB" id="A0A2N3WX00"/>
<evidence type="ECO:0000256" key="1">
    <source>
        <dbReference type="ARBA" id="ARBA00005417"/>
    </source>
</evidence>
<dbReference type="PROSITE" id="PS00211">
    <property type="entry name" value="ABC_TRANSPORTER_1"/>
    <property type="match status" value="1"/>
</dbReference>
<organism evidence="7 8">
    <name type="scientific">Nocardia fluminea</name>
    <dbReference type="NCBI Taxonomy" id="134984"/>
    <lineage>
        <taxon>Bacteria</taxon>
        <taxon>Bacillati</taxon>
        <taxon>Actinomycetota</taxon>
        <taxon>Actinomycetes</taxon>
        <taxon>Mycobacteriales</taxon>
        <taxon>Nocardiaceae</taxon>
        <taxon>Nocardia</taxon>
    </lineage>
</organism>
<evidence type="ECO:0000256" key="2">
    <source>
        <dbReference type="ARBA" id="ARBA00022448"/>
    </source>
</evidence>
<dbReference type="OrthoDB" id="9776369at2"/>
<reference evidence="7 8" key="1">
    <citation type="submission" date="2017-12" db="EMBL/GenBank/DDBJ databases">
        <title>Sequencing the genomes of 1000 Actinobacteria strains.</title>
        <authorList>
            <person name="Klenk H.-P."/>
        </authorList>
    </citation>
    <scope>NUCLEOTIDE SEQUENCE [LARGE SCALE GENOMIC DNA]</scope>
    <source>
        <strain evidence="7 8">DSM 44489</strain>
    </source>
</reference>
<evidence type="ECO:0000256" key="5">
    <source>
        <dbReference type="ARBA" id="ARBA00022970"/>
    </source>
</evidence>
<evidence type="ECO:0000256" key="4">
    <source>
        <dbReference type="ARBA" id="ARBA00022840"/>
    </source>
</evidence>
<keyword evidence="8" id="KW-1185">Reference proteome</keyword>
<dbReference type="RefSeq" id="WP_101462863.1">
    <property type="nucleotide sequence ID" value="NZ_PJMW01000001.1"/>
</dbReference>
<dbReference type="InterPro" id="IPR027417">
    <property type="entry name" value="P-loop_NTPase"/>
</dbReference>
<dbReference type="InterPro" id="IPR017871">
    <property type="entry name" value="ABC_transporter-like_CS"/>
</dbReference>
<dbReference type="PANTHER" id="PTHR43820:SF4">
    <property type="entry name" value="HIGH-AFFINITY BRANCHED-CHAIN AMINO ACID TRANSPORT ATP-BINDING PROTEIN LIVF"/>
    <property type="match status" value="1"/>
</dbReference>
<dbReference type="GO" id="GO:0015658">
    <property type="term" value="F:branched-chain amino acid transmembrane transporter activity"/>
    <property type="evidence" value="ECO:0007669"/>
    <property type="project" value="TreeGrafter"/>
</dbReference>
<proteinExistence type="inferred from homology"/>
<dbReference type="PROSITE" id="PS50893">
    <property type="entry name" value="ABC_TRANSPORTER_2"/>
    <property type="match status" value="1"/>
</dbReference>
<evidence type="ECO:0000256" key="3">
    <source>
        <dbReference type="ARBA" id="ARBA00022741"/>
    </source>
</evidence>
<name>A0A2N3WX00_9NOCA</name>
<accession>A0A2N3WX00</accession>
<keyword evidence="4 7" id="KW-0067">ATP-binding</keyword>
<evidence type="ECO:0000313" key="7">
    <source>
        <dbReference type="EMBL" id="PKV98396.1"/>
    </source>
</evidence>
<dbReference type="PANTHER" id="PTHR43820">
    <property type="entry name" value="HIGH-AFFINITY BRANCHED-CHAIN AMINO ACID TRANSPORT ATP-BINDING PROTEIN LIVF"/>
    <property type="match status" value="1"/>
</dbReference>
<dbReference type="InterPro" id="IPR003593">
    <property type="entry name" value="AAA+_ATPase"/>
</dbReference>
<dbReference type="GO" id="GO:0015807">
    <property type="term" value="P:L-amino acid transport"/>
    <property type="evidence" value="ECO:0007669"/>
    <property type="project" value="TreeGrafter"/>
</dbReference>
<dbReference type="EMBL" id="PJMW01000001">
    <property type="protein sequence ID" value="PKV98396.1"/>
    <property type="molecule type" value="Genomic_DNA"/>
</dbReference>
<dbReference type="SMART" id="SM00382">
    <property type="entry name" value="AAA"/>
    <property type="match status" value="1"/>
</dbReference>
<sequence>MTTSPTPNTSLTEAEPALHIDGLTVGYGGVPAVRELNTQVRAGEILALLGPNGAGKTTTLLASVGALPALSGSITALGEPLDRRVEANARRGIVLVPDSRGVFHRLSVDDNLRLARRKHGPSLDDVFDYFPALRSMRSRRCGTLSGGEQQMLALAKALLCAPKILLVDELSLGLSPIAVEALLPRLRQIADDQHMAVVLVEQHIELALSIADTALVLHHGRAVLSGSATELRGRRDMVEAAYFGNVEAPCGDRTGTALPAG</sequence>
<feature type="domain" description="ABC transporter" evidence="6">
    <location>
        <begin position="18"/>
        <end position="244"/>
    </location>
</feature>
<keyword evidence="3" id="KW-0547">Nucleotide-binding</keyword>
<dbReference type="InterPro" id="IPR003439">
    <property type="entry name" value="ABC_transporter-like_ATP-bd"/>
</dbReference>
<comment type="caution">
    <text evidence="7">The sequence shown here is derived from an EMBL/GenBank/DDBJ whole genome shotgun (WGS) entry which is preliminary data.</text>
</comment>
<evidence type="ECO:0000313" key="8">
    <source>
        <dbReference type="Proteomes" id="UP000233766"/>
    </source>
</evidence>
<gene>
    <name evidence="7" type="ORF">ATK86_0415</name>
</gene>
<keyword evidence="2" id="KW-0813">Transport</keyword>
<dbReference type="GO" id="GO:0005524">
    <property type="term" value="F:ATP binding"/>
    <property type="evidence" value="ECO:0007669"/>
    <property type="project" value="UniProtKB-KW"/>
</dbReference>
<evidence type="ECO:0000259" key="6">
    <source>
        <dbReference type="PROSITE" id="PS50893"/>
    </source>
</evidence>
<keyword evidence="5" id="KW-0029">Amino-acid transport</keyword>
<protein>
    <submittedName>
        <fullName evidence="7">Amino acid/amide ABC transporter ATP-binding protein 2 (HAAT family)</fullName>
    </submittedName>
</protein>
<dbReference type="Gene3D" id="3.40.50.300">
    <property type="entry name" value="P-loop containing nucleotide triphosphate hydrolases"/>
    <property type="match status" value="1"/>
</dbReference>
<dbReference type="Pfam" id="PF00005">
    <property type="entry name" value="ABC_tran"/>
    <property type="match status" value="1"/>
</dbReference>